<evidence type="ECO:0000256" key="1">
    <source>
        <dbReference type="SAM" id="MobiDB-lite"/>
    </source>
</evidence>
<evidence type="ECO:0000313" key="2">
    <source>
        <dbReference type="EMBL" id="GBP85959.1"/>
    </source>
</evidence>
<sequence length="79" mass="8915">MRNLMKHSSLGSNLDDRKALVFVPYMRAQCGTRAAKDRRHQRHDDIERPNKIGSSVLEGAQGRHAENLKNKDCLDTANA</sequence>
<proteinExistence type="predicted"/>
<accession>A0A4C1ZGA5</accession>
<protein>
    <submittedName>
        <fullName evidence="2">Uncharacterized protein</fullName>
    </submittedName>
</protein>
<organism evidence="2 3">
    <name type="scientific">Eumeta variegata</name>
    <name type="common">Bagworm moth</name>
    <name type="synonym">Eumeta japonica</name>
    <dbReference type="NCBI Taxonomy" id="151549"/>
    <lineage>
        <taxon>Eukaryota</taxon>
        <taxon>Metazoa</taxon>
        <taxon>Ecdysozoa</taxon>
        <taxon>Arthropoda</taxon>
        <taxon>Hexapoda</taxon>
        <taxon>Insecta</taxon>
        <taxon>Pterygota</taxon>
        <taxon>Neoptera</taxon>
        <taxon>Endopterygota</taxon>
        <taxon>Lepidoptera</taxon>
        <taxon>Glossata</taxon>
        <taxon>Ditrysia</taxon>
        <taxon>Tineoidea</taxon>
        <taxon>Psychidae</taxon>
        <taxon>Oiketicinae</taxon>
        <taxon>Eumeta</taxon>
    </lineage>
</organism>
<dbReference type="EMBL" id="BGZK01001772">
    <property type="protein sequence ID" value="GBP85959.1"/>
    <property type="molecule type" value="Genomic_DNA"/>
</dbReference>
<name>A0A4C1ZGA5_EUMVA</name>
<dbReference type="AlphaFoldDB" id="A0A4C1ZGA5"/>
<gene>
    <name evidence="2" type="ORF">EVAR_63108_1</name>
</gene>
<evidence type="ECO:0000313" key="3">
    <source>
        <dbReference type="Proteomes" id="UP000299102"/>
    </source>
</evidence>
<reference evidence="2 3" key="1">
    <citation type="journal article" date="2019" name="Commun. Biol.">
        <title>The bagworm genome reveals a unique fibroin gene that provides high tensile strength.</title>
        <authorList>
            <person name="Kono N."/>
            <person name="Nakamura H."/>
            <person name="Ohtoshi R."/>
            <person name="Tomita M."/>
            <person name="Numata K."/>
            <person name="Arakawa K."/>
        </authorList>
    </citation>
    <scope>NUCLEOTIDE SEQUENCE [LARGE SCALE GENOMIC DNA]</scope>
</reference>
<keyword evidence="3" id="KW-1185">Reference proteome</keyword>
<comment type="caution">
    <text evidence="2">The sequence shown here is derived from an EMBL/GenBank/DDBJ whole genome shotgun (WGS) entry which is preliminary data.</text>
</comment>
<feature type="region of interest" description="Disordered" evidence="1">
    <location>
        <begin position="33"/>
        <end position="79"/>
    </location>
</feature>
<feature type="compositionally biased region" description="Basic and acidic residues" evidence="1">
    <location>
        <begin position="61"/>
        <end position="79"/>
    </location>
</feature>
<dbReference type="Proteomes" id="UP000299102">
    <property type="component" value="Unassembled WGS sequence"/>
</dbReference>